<evidence type="ECO:0000256" key="2">
    <source>
        <dbReference type="SAM" id="Phobius"/>
    </source>
</evidence>
<feature type="compositionally biased region" description="Low complexity" evidence="1">
    <location>
        <begin position="388"/>
        <end position="409"/>
    </location>
</feature>
<dbReference type="AlphaFoldDB" id="A0A7M7IUS1"/>
<evidence type="ECO:0000313" key="4">
    <source>
        <dbReference type="Proteomes" id="UP000002358"/>
    </source>
</evidence>
<dbReference type="EnsemblMetazoa" id="XM_016986301">
    <property type="protein sequence ID" value="XP_016841790"/>
    <property type="gene ID" value="LOC100680350"/>
</dbReference>
<evidence type="ECO:0000256" key="1">
    <source>
        <dbReference type="SAM" id="MobiDB-lite"/>
    </source>
</evidence>
<dbReference type="GeneID" id="100680350"/>
<dbReference type="Gene3D" id="6.10.340.10">
    <property type="match status" value="1"/>
</dbReference>
<sequence length="417" mass="46555">MMEKSNNKETINLLDLSDNDSDISDLILTPKKKKVKSLQHCRRHRPNGTLKVKQDNSCSCKRSQMRTASLWLTAVLILIWLIILSWLAVVLYRELKRMDVSVKSVIAGSEGVPDALQTCHTLEKNFTTNIKHITDEIQKLNRSINSFSGQVSSLQQELQQVQVSLKSAPELTSVPDTVKVLQNSIGLLELDIHELQINYKMVKDSTFSLQQFQEQQRESLSKIQNTLTGLSNITQPTQSVPSNETLVETKKLWDAVAELSKNLTHINETLTTNITWAQEDISKDHKTVVSLQDMAQNASAQILTLQQECIKRKDQEILQNLLQSLSSRVDKLSSTKMNQERPQQIEQMYSVSKNSTDTLMSSLINSQAAAGSPNEQVPAQKKLDNVESTTTASSQASVSQVAMSASSSTPAKQLSLH</sequence>
<name>A0A7M7IUS1_NASVI</name>
<keyword evidence="2" id="KW-0812">Transmembrane</keyword>
<organism evidence="3 4">
    <name type="scientific">Nasonia vitripennis</name>
    <name type="common">Parasitic wasp</name>
    <dbReference type="NCBI Taxonomy" id="7425"/>
    <lineage>
        <taxon>Eukaryota</taxon>
        <taxon>Metazoa</taxon>
        <taxon>Ecdysozoa</taxon>
        <taxon>Arthropoda</taxon>
        <taxon>Hexapoda</taxon>
        <taxon>Insecta</taxon>
        <taxon>Pterygota</taxon>
        <taxon>Neoptera</taxon>
        <taxon>Endopterygota</taxon>
        <taxon>Hymenoptera</taxon>
        <taxon>Apocrita</taxon>
        <taxon>Proctotrupomorpha</taxon>
        <taxon>Chalcidoidea</taxon>
        <taxon>Pteromalidae</taxon>
        <taxon>Pteromalinae</taxon>
        <taxon>Nasonia</taxon>
    </lineage>
</organism>
<dbReference type="OrthoDB" id="10009315at2759"/>
<feature type="compositionally biased region" description="Polar residues" evidence="1">
    <location>
        <begin position="367"/>
        <end position="377"/>
    </location>
</feature>
<dbReference type="Proteomes" id="UP000002358">
    <property type="component" value="Chromosome 5"/>
</dbReference>
<dbReference type="RefSeq" id="XP_016841790.1">
    <property type="nucleotide sequence ID" value="XM_016986301.3"/>
</dbReference>
<protein>
    <recommendedName>
        <fullName evidence="5">EF-hand calcium-binding domain-containing protein 14</fullName>
    </recommendedName>
</protein>
<evidence type="ECO:0000313" key="3">
    <source>
        <dbReference type="EnsemblMetazoa" id="XP_016841790"/>
    </source>
</evidence>
<accession>A0A7M7IUS1</accession>
<proteinExistence type="predicted"/>
<feature type="transmembrane region" description="Helical" evidence="2">
    <location>
        <begin position="70"/>
        <end position="92"/>
    </location>
</feature>
<feature type="region of interest" description="Disordered" evidence="1">
    <location>
        <begin position="367"/>
        <end position="417"/>
    </location>
</feature>
<evidence type="ECO:0008006" key="5">
    <source>
        <dbReference type="Google" id="ProtNLM"/>
    </source>
</evidence>
<keyword evidence="4" id="KW-1185">Reference proteome</keyword>
<reference evidence="3" key="1">
    <citation type="submission" date="2021-01" db="UniProtKB">
        <authorList>
            <consortium name="EnsemblMetazoa"/>
        </authorList>
    </citation>
    <scope>IDENTIFICATION</scope>
</reference>
<keyword evidence="2" id="KW-0472">Membrane</keyword>
<keyword evidence="2" id="KW-1133">Transmembrane helix</keyword>